<accession>A0AAE3SPJ6</accession>
<dbReference type="PROSITE" id="PS51257">
    <property type="entry name" value="PROKAR_LIPOPROTEIN"/>
    <property type="match status" value="1"/>
</dbReference>
<proteinExistence type="predicted"/>
<feature type="domain" description="Peptidase M28" evidence="1">
    <location>
        <begin position="121"/>
        <end position="318"/>
    </location>
</feature>
<dbReference type="SUPFAM" id="SSF53187">
    <property type="entry name" value="Zn-dependent exopeptidases"/>
    <property type="match status" value="1"/>
</dbReference>
<reference evidence="2" key="1">
    <citation type="submission" date="2022-11" db="EMBL/GenBank/DDBJ databases">
        <title>The characterization of three novel Bacteroidetes species and genomic analysis of their roles in tidal elemental geochemical cycles.</title>
        <authorList>
            <person name="Ma K.-J."/>
        </authorList>
    </citation>
    <scope>NUCLEOTIDE SEQUENCE</scope>
    <source>
        <strain evidence="2">M415</strain>
    </source>
</reference>
<evidence type="ECO:0000313" key="3">
    <source>
        <dbReference type="Proteomes" id="UP001207116"/>
    </source>
</evidence>
<dbReference type="EMBL" id="JAPFQP010000004">
    <property type="protein sequence ID" value="MCX2720734.1"/>
    <property type="molecule type" value="Genomic_DNA"/>
</dbReference>
<organism evidence="2 3">
    <name type="scientific">Lentiprolixibacter aurantiacus</name>
    <dbReference type="NCBI Taxonomy" id="2993939"/>
    <lineage>
        <taxon>Bacteria</taxon>
        <taxon>Pseudomonadati</taxon>
        <taxon>Bacteroidota</taxon>
        <taxon>Flavobacteriia</taxon>
        <taxon>Flavobacteriales</taxon>
        <taxon>Flavobacteriaceae</taxon>
        <taxon>Lentiprolixibacter</taxon>
    </lineage>
</organism>
<dbReference type="Pfam" id="PF04389">
    <property type="entry name" value="Peptidase_M28"/>
    <property type="match status" value="1"/>
</dbReference>
<evidence type="ECO:0000313" key="2">
    <source>
        <dbReference type="EMBL" id="MCX2720734.1"/>
    </source>
</evidence>
<sequence>MYRYLTVILSFLVILSCASQKRAKEGEVVEIILGHGRKAEMNNVLQNNARPVKGEMFTDSTHIKQLVYYLSSDEMKGRETGSLEIDYAAEFLEKLFVQNELRPYFSGYRDTLLNSKTTACNIVGFLPGQDPELRKEYILIGAHYDHIGLVNVINGDSIANGANDNASGTATVLELSRYFGKGKTNKRSLIFALFSAEEKGLLGSRHLAQRLKAEGVNLYLMLNFEMTGVPMKTEDYLMYITGYAKSNLAEIANSLVSDEPIGYLPDEDKFNVFERSDNFPFYGNFKIPSHTFCTFDFSNYPHYHRATDEPEELDYKHMSGLINKMIPIIEGLTNSPGQTVKLK</sequence>
<dbReference type="GO" id="GO:0006508">
    <property type="term" value="P:proteolysis"/>
    <property type="evidence" value="ECO:0007669"/>
    <property type="project" value="InterPro"/>
</dbReference>
<dbReference type="RefSeq" id="WP_266015327.1">
    <property type="nucleotide sequence ID" value="NZ_JAPFQP010000004.1"/>
</dbReference>
<dbReference type="InterPro" id="IPR007484">
    <property type="entry name" value="Peptidase_M28"/>
</dbReference>
<dbReference type="CDD" id="cd03877">
    <property type="entry name" value="M28_like"/>
    <property type="match status" value="1"/>
</dbReference>
<dbReference type="AlphaFoldDB" id="A0AAE3SPJ6"/>
<dbReference type="Gene3D" id="3.40.630.10">
    <property type="entry name" value="Zn peptidases"/>
    <property type="match status" value="1"/>
</dbReference>
<dbReference type="PANTHER" id="PTHR12147">
    <property type="entry name" value="METALLOPEPTIDASE M28 FAMILY MEMBER"/>
    <property type="match status" value="1"/>
</dbReference>
<dbReference type="GO" id="GO:0008235">
    <property type="term" value="F:metalloexopeptidase activity"/>
    <property type="evidence" value="ECO:0007669"/>
    <property type="project" value="InterPro"/>
</dbReference>
<dbReference type="Proteomes" id="UP001207116">
    <property type="component" value="Unassembled WGS sequence"/>
</dbReference>
<dbReference type="InterPro" id="IPR045175">
    <property type="entry name" value="M28_fam"/>
</dbReference>
<evidence type="ECO:0000259" key="1">
    <source>
        <dbReference type="Pfam" id="PF04389"/>
    </source>
</evidence>
<name>A0AAE3SPJ6_9FLAO</name>
<dbReference type="PANTHER" id="PTHR12147:SF26">
    <property type="entry name" value="PEPTIDASE M28 DOMAIN-CONTAINING PROTEIN"/>
    <property type="match status" value="1"/>
</dbReference>
<keyword evidence="3" id="KW-1185">Reference proteome</keyword>
<gene>
    <name evidence="2" type="ORF">OO016_14055</name>
</gene>
<comment type="caution">
    <text evidence="2">The sequence shown here is derived from an EMBL/GenBank/DDBJ whole genome shotgun (WGS) entry which is preliminary data.</text>
</comment>
<protein>
    <submittedName>
        <fullName evidence="2">M28 family peptidase</fullName>
    </submittedName>
</protein>